<keyword evidence="5 11" id="KW-0418">Kinase</keyword>
<protein>
    <submittedName>
        <fullName evidence="11">Serine/threonine-protein kinase</fullName>
        <ecNumber evidence="11">2.7.11.1</ecNumber>
    </submittedName>
</protein>
<dbReference type="PROSITE" id="PS00107">
    <property type="entry name" value="PROTEIN_KINASE_ATP"/>
    <property type="match status" value="1"/>
</dbReference>
<feature type="compositionally biased region" description="Polar residues" evidence="9">
    <location>
        <begin position="13"/>
        <end position="36"/>
    </location>
</feature>
<sequence>MNELKVLHPTDLSGLQQASEPLFPTRTSSIRRNPSTRSERRCHEPSSPPAAQISRNPSGYDRTSAGRSNGHVSRRQYDSPPSPTVQRSYSSRSRKYIGNYQLTKTLGTGSMGKVKLGVHHVTGEKVAVKIISRMQRSNGDPAQSSGSPSKDENKEIRVIREASIMSLLVHPNIVRLKDIVVHPNHYYLFLEYISGGQLLDYIISHGKLKEKNARKFARQICSALDYCHRNSVVHRDLKIENILIGSDGSIKIIDFGLSNLYSPRSHLSTFCGSLYFAAPELLSARAYTGPEVDIWSMGIVLYVLVCGKVPFDDKSMPALHAKIKRGYVEYPNWLSSECKHLLSRMLVTNPVERASMGEVIHHPWMNIGYDNPIENYVPHRQPLAPSLDPSVIKRMTGFDFGDEESIGVELEEIVRSEAYKKQSVCSPHGEIIKNNFSHPLLSIYYLVQEKMDREKELEYPT</sequence>
<dbReference type="GO" id="GO:0004674">
    <property type="term" value="F:protein serine/threonine kinase activity"/>
    <property type="evidence" value="ECO:0007669"/>
    <property type="project" value="UniProtKB-EC"/>
</dbReference>
<keyword evidence="4 7" id="KW-0547">Nucleotide-binding</keyword>
<evidence type="ECO:0000256" key="2">
    <source>
        <dbReference type="ARBA" id="ARBA00022527"/>
    </source>
</evidence>
<dbReference type="PROSITE" id="PS50011">
    <property type="entry name" value="PROTEIN_KINASE_DOM"/>
    <property type="match status" value="1"/>
</dbReference>
<dbReference type="PROSITE" id="PS00108">
    <property type="entry name" value="PROTEIN_KINASE_ST"/>
    <property type="match status" value="1"/>
</dbReference>
<dbReference type="Pfam" id="PF00069">
    <property type="entry name" value="Pkinase"/>
    <property type="match status" value="1"/>
</dbReference>
<feature type="region of interest" description="Disordered" evidence="9">
    <location>
        <begin position="135"/>
        <end position="154"/>
    </location>
</feature>
<evidence type="ECO:0000256" key="4">
    <source>
        <dbReference type="ARBA" id="ARBA00022741"/>
    </source>
</evidence>
<comment type="caution">
    <text evidence="11">The sequence shown here is derived from an EMBL/GenBank/DDBJ whole genome shotgun (WGS) entry which is preliminary data.</text>
</comment>
<keyword evidence="2 8" id="KW-0723">Serine/threonine-protein kinase</keyword>
<keyword evidence="3 11" id="KW-0808">Transferase</keyword>
<gene>
    <name evidence="11" type="primary">KIN2_7</name>
    <name evidence="11" type="ORF">K7432_008830</name>
</gene>
<dbReference type="Proteomes" id="UP001479436">
    <property type="component" value="Unassembled WGS sequence"/>
</dbReference>
<evidence type="ECO:0000256" key="9">
    <source>
        <dbReference type="SAM" id="MobiDB-lite"/>
    </source>
</evidence>
<evidence type="ECO:0000256" key="3">
    <source>
        <dbReference type="ARBA" id="ARBA00022679"/>
    </source>
</evidence>
<dbReference type="EMBL" id="JASJQH010007386">
    <property type="protein sequence ID" value="KAK9709731.1"/>
    <property type="molecule type" value="Genomic_DNA"/>
</dbReference>
<keyword evidence="6 7" id="KW-0067">ATP-binding</keyword>
<dbReference type="InterPro" id="IPR011009">
    <property type="entry name" value="Kinase-like_dom_sf"/>
</dbReference>
<proteinExistence type="inferred from homology"/>
<evidence type="ECO:0000313" key="11">
    <source>
        <dbReference type="EMBL" id="KAK9709731.1"/>
    </source>
</evidence>
<feature type="compositionally biased region" description="Polar residues" evidence="9">
    <location>
        <begin position="135"/>
        <end position="148"/>
    </location>
</feature>
<evidence type="ECO:0000256" key="1">
    <source>
        <dbReference type="ARBA" id="ARBA00010791"/>
    </source>
</evidence>
<keyword evidence="12" id="KW-1185">Reference proteome</keyword>
<dbReference type="Gene3D" id="1.10.510.10">
    <property type="entry name" value="Transferase(Phosphotransferase) domain 1"/>
    <property type="match status" value="1"/>
</dbReference>
<dbReference type="SMART" id="SM00220">
    <property type="entry name" value="S_TKc"/>
    <property type="match status" value="1"/>
</dbReference>
<evidence type="ECO:0000256" key="5">
    <source>
        <dbReference type="ARBA" id="ARBA00022777"/>
    </source>
</evidence>
<dbReference type="PANTHER" id="PTHR24346">
    <property type="entry name" value="MAP/MICROTUBULE AFFINITY-REGULATING KINASE"/>
    <property type="match status" value="1"/>
</dbReference>
<feature type="domain" description="Protein kinase" evidence="10">
    <location>
        <begin position="100"/>
        <end position="365"/>
    </location>
</feature>
<comment type="similarity">
    <text evidence="1">Belongs to the protein kinase superfamily. CAMK Ser/Thr protein kinase family. NIM1 subfamily.</text>
</comment>
<dbReference type="InterPro" id="IPR008271">
    <property type="entry name" value="Ser/Thr_kinase_AS"/>
</dbReference>
<reference evidence="11 12" key="1">
    <citation type="submission" date="2023-04" db="EMBL/GenBank/DDBJ databases">
        <title>Genome of Basidiobolus ranarum AG-B5.</title>
        <authorList>
            <person name="Stajich J.E."/>
            <person name="Carter-House D."/>
            <person name="Gryganskyi A."/>
        </authorList>
    </citation>
    <scope>NUCLEOTIDE SEQUENCE [LARGE SCALE GENOMIC DNA]</scope>
    <source>
        <strain evidence="11 12">AG-B5</strain>
    </source>
</reference>
<evidence type="ECO:0000256" key="8">
    <source>
        <dbReference type="RuleBase" id="RU000304"/>
    </source>
</evidence>
<feature type="region of interest" description="Disordered" evidence="9">
    <location>
        <begin position="1"/>
        <end position="93"/>
    </location>
</feature>
<dbReference type="SUPFAM" id="SSF56112">
    <property type="entry name" value="Protein kinase-like (PK-like)"/>
    <property type="match status" value="1"/>
</dbReference>
<feature type="binding site" evidence="7">
    <location>
        <position position="129"/>
    </location>
    <ligand>
        <name>ATP</name>
        <dbReference type="ChEBI" id="CHEBI:30616"/>
    </ligand>
</feature>
<evidence type="ECO:0000259" key="10">
    <source>
        <dbReference type="PROSITE" id="PS50011"/>
    </source>
</evidence>
<evidence type="ECO:0000256" key="7">
    <source>
        <dbReference type="PROSITE-ProRule" id="PRU10141"/>
    </source>
</evidence>
<dbReference type="InterPro" id="IPR000719">
    <property type="entry name" value="Prot_kinase_dom"/>
</dbReference>
<dbReference type="InterPro" id="IPR017441">
    <property type="entry name" value="Protein_kinase_ATP_BS"/>
</dbReference>
<organism evidence="11 12">
    <name type="scientific">Basidiobolus ranarum</name>
    <dbReference type="NCBI Taxonomy" id="34480"/>
    <lineage>
        <taxon>Eukaryota</taxon>
        <taxon>Fungi</taxon>
        <taxon>Fungi incertae sedis</taxon>
        <taxon>Zoopagomycota</taxon>
        <taxon>Entomophthoromycotina</taxon>
        <taxon>Basidiobolomycetes</taxon>
        <taxon>Basidiobolales</taxon>
        <taxon>Basidiobolaceae</taxon>
        <taxon>Basidiobolus</taxon>
    </lineage>
</organism>
<evidence type="ECO:0000256" key="6">
    <source>
        <dbReference type="ARBA" id="ARBA00022840"/>
    </source>
</evidence>
<dbReference type="PANTHER" id="PTHR24346:SF82">
    <property type="entry name" value="KP78A-RELATED"/>
    <property type="match status" value="1"/>
</dbReference>
<accession>A0ABR2VY49</accession>
<dbReference type="EC" id="2.7.11.1" evidence="11"/>
<evidence type="ECO:0000313" key="12">
    <source>
        <dbReference type="Proteomes" id="UP001479436"/>
    </source>
</evidence>
<name>A0ABR2VY49_9FUNG</name>